<accession>A0ABU7K1Z1</accession>
<dbReference type="InterPro" id="IPR000667">
    <property type="entry name" value="Peptidase_S13"/>
</dbReference>
<evidence type="ECO:0000313" key="4">
    <source>
        <dbReference type="EMBL" id="MEE2036268.1"/>
    </source>
</evidence>
<dbReference type="RefSeq" id="WP_330090056.1">
    <property type="nucleotide sequence ID" value="NZ_JAUZMY010000002.1"/>
</dbReference>
<evidence type="ECO:0000256" key="3">
    <source>
        <dbReference type="SAM" id="Phobius"/>
    </source>
</evidence>
<name>A0ABU7K1Z1_9ACTN</name>
<keyword evidence="4" id="KW-0121">Carboxypeptidase</keyword>
<keyword evidence="3" id="KW-0472">Membrane</keyword>
<gene>
    <name evidence="4" type="primary">dacB</name>
    <name evidence="4" type="ORF">Q8791_03410</name>
</gene>
<comment type="caution">
    <text evidence="4">The sequence shown here is derived from an EMBL/GenBank/DDBJ whole genome shotgun (WGS) entry which is preliminary data.</text>
</comment>
<dbReference type="EC" id="3.4.16.4" evidence="4"/>
<keyword evidence="3" id="KW-1133">Transmembrane helix</keyword>
<protein>
    <submittedName>
        <fullName evidence="4">D-alanyl-D-alanine carboxypeptidase/D-alanyl-D-alanine-endopeptidase</fullName>
        <ecNumber evidence="4">3.4.16.4</ecNumber>
    </submittedName>
</protein>
<reference evidence="4 5" key="1">
    <citation type="submission" date="2023-08" db="EMBL/GenBank/DDBJ databases">
        <authorList>
            <person name="Girao M."/>
            <person name="Carvalho M.F."/>
        </authorList>
    </citation>
    <scope>NUCLEOTIDE SEQUENCE [LARGE SCALE GENOMIC DNA]</scope>
    <source>
        <strain evidence="4 5">CT-R113</strain>
    </source>
</reference>
<keyword evidence="3" id="KW-0812">Transmembrane</keyword>
<dbReference type="NCBIfam" id="TIGR00666">
    <property type="entry name" value="PBP4"/>
    <property type="match status" value="1"/>
</dbReference>
<dbReference type="Proteomes" id="UP001356095">
    <property type="component" value="Unassembled WGS sequence"/>
</dbReference>
<evidence type="ECO:0000256" key="1">
    <source>
        <dbReference type="ARBA" id="ARBA00006096"/>
    </source>
</evidence>
<sequence length="456" mass="46477">MPRVRRVRGEGFLALALLNIFVLIAGFVTLDVIEARPLPAVPNPVTNAEGVAAAEPAASTPADPDRIADILDDPMSSSGLEEGLSGFVVDAATGGTLFERDADAPVTPASTTKIATAIAVLDTVGPDHVLRTEAYLDTAENRVVLRGGGDTTLTATADSAAYPQVATLEELAARTAEALAAEGVDTVSLGYDDSLFAGPQTPQGWKPNYIPEGNAAPVTALTLDSGLVSPGASGYGSRTTEPSVHAARAFAEQLEEAGVTVEGEPSEATASGEPVAVVESASMASLVEYMMLASDNILAESMGRITAIETGEEHTFSGATAATERIMADLGVEGVSLTDNSGLSTENRITPRALVELVELVAGGERPDLSAAVTGLPTAHATGTLSGRYAEGSSAHDAAGLVRGKTGTLNGVATLAGTVHDREGNVFVFAFMANNPAANGYQLDSLPAALSRCGCS</sequence>
<keyword evidence="2 4" id="KW-0378">Hydrolase</keyword>
<comment type="similarity">
    <text evidence="1">Belongs to the peptidase S13 family.</text>
</comment>
<dbReference type="PANTHER" id="PTHR30023">
    <property type="entry name" value="D-ALANYL-D-ALANINE CARBOXYPEPTIDASE"/>
    <property type="match status" value="1"/>
</dbReference>
<dbReference type="Pfam" id="PF02113">
    <property type="entry name" value="Peptidase_S13"/>
    <property type="match status" value="2"/>
</dbReference>
<dbReference type="Gene3D" id="3.40.710.10">
    <property type="entry name" value="DD-peptidase/beta-lactamase superfamily"/>
    <property type="match status" value="2"/>
</dbReference>
<dbReference type="PANTHER" id="PTHR30023:SF0">
    <property type="entry name" value="PENICILLIN-SENSITIVE CARBOXYPEPTIDASE A"/>
    <property type="match status" value="1"/>
</dbReference>
<feature type="transmembrane region" description="Helical" evidence="3">
    <location>
        <begin position="12"/>
        <end position="33"/>
    </location>
</feature>
<dbReference type="GO" id="GO:0009002">
    <property type="term" value="F:serine-type D-Ala-D-Ala carboxypeptidase activity"/>
    <property type="evidence" value="ECO:0007669"/>
    <property type="project" value="UniProtKB-EC"/>
</dbReference>
<dbReference type="PRINTS" id="PR00922">
    <property type="entry name" value="DADACBPTASE3"/>
</dbReference>
<proteinExistence type="inferred from homology"/>
<evidence type="ECO:0000313" key="5">
    <source>
        <dbReference type="Proteomes" id="UP001356095"/>
    </source>
</evidence>
<keyword evidence="4" id="KW-0645">Protease</keyword>
<keyword evidence="5" id="KW-1185">Reference proteome</keyword>
<organism evidence="4 5">
    <name type="scientific">Nocardiopsis codii</name>
    <dbReference type="NCBI Taxonomy" id="3065942"/>
    <lineage>
        <taxon>Bacteria</taxon>
        <taxon>Bacillati</taxon>
        <taxon>Actinomycetota</taxon>
        <taxon>Actinomycetes</taxon>
        <taxon>Streptosporangiales</taxon>
        <taxon>Nocardiopsidaceae</taxon>
        <taxon>Nocardiopsis</taxon>
    </lineage>
</organism>
<evidence type="ECO:0000256" key="2">
    <source>
        <dbReference type="ARBA" id="ARBA00022801"/>
    </source>
</evidence>
<dbReference type="SUPFAM" id="SSF56601">
    <property type="entry name" value="beta-lactamase/transpeptidase-like"/>
    <property type="match status" value="1"/>
</dbReference>
<dbReference type="EMBL" id="JAUZMY010000002">
    <property type="protein sequence ID" value="MEE2036268.1"/>
    <property type="molecule type" value="Genomic_DNA"/>
</dbReference>
<dbReference type="InterPro" id="IPR012338">
    <property type="entry name" value="Beta-lactam/transpept-like"/>
</dbReference>